<evidence type="ECO:0000256" key="1">
    <source>
        <dbReference type="ARBA" id="ARBA00010552"/>
    </source>
</evidence>
<dbReference type="FunFam" id="3.30.1330.40:FF:000001">
    <property type="entry name" value="L-PSP family endoribonuclease"/>
    <property type="match status" value="1"/>
</dbReference>
<dbReference type="GO" id="GO:0005739">
    <property type="term" value="C:mitochondrion"/>
    <property type="evidence" value="ECO:0007669"/>
    <property type="project" value="UniProtKB-ARBA"/>
</dbReference>
<feature type="compositionally biased region" description="Basic and acidic residues" evidence="2">
    <location>
        <begin position="131"/>
        <end position="145"/>
    </location>
</feature>
<reference evidence="3 4" key="1">
    <citation type="submission" date="2017-03" db="EMBL/GenBank/DDBJ databases">
        <title>Genomes of endolithic fungi from Antarctica.</title>
        <authorList>
            <person name="Coleine C."/>
            <person name="Masonjones S."/>
            <person name="Stajich J.E."/>
        </authorList>
    </citation>
    <scope>NUCLEOTIDE SEQUENCE [LARGE SCALE GENOMIC DNA]</scope>
    <source>
        <strain evidence="3 4">CCFEE 6314</strain>
    </source>
</reference>
<dbReference type="NCBIfam" id="TIGR00004">
    <property type="entry name" value="Rid family detoxifying hydrolase"/>
    <property type="match status" value="1"/>
</dbReference>
<name>A0A438NA89_EXOME</name>
<proteinExistence type="inferred from homology"/>
<dbReference type="CDD" id="cd00448">
    <property type="entry name" value="YjgF_YER057c_UK114_family"/>
    <property type="match status" value="1"/>
</dbReference>
<dbReference type="EMBL" id="NAJM01000011">
    <property type="protein sequence ID" value="RVX72669.1"/>
    <property type="molecule type" value="Genomic_DNA"/>
</dbReference>
<evidence type="ECO:0000256" key="2">
    <source>
        <dbReference type="SAM" id="MobiDB-lite"/>
    </source>
</evidence>
<dbReference type="PANTHER" id="PTHR11803:SF22">
    <property type="entry name" value="ENDORIBONUCLEASE FAMILY PROTEIN BRT1, PUTATIVE (AFU_ORTHOLOGUE AFUA_5G03780)-RELATED"/>
    <property type="match status" value="1"/>
</dbReference>
<dbReference type="Gene3D" id="3.30.1330.40">
    <property type="entry name" value="RutC-like"/>
    <property type="match status" value="1"/>
</dbReference>
<gene>
    <name evidence="3" type="ORF">B0A52_04067</name>
</gene>
<protein>
    <submittedName>
        <fullName evidence="3">Uncharacterized protein</fullName>
    </submittedName>
</protein>
<dbReference type="GO" id="GO:0019239">
    <property type="term" value="F:deaminase activity"/>
    <property type="evidence" value="ECO:0007669"/>
    <property type="project" value="TreeGrafter"/>
</dbReference>
<evidence type="ECO:0000313" key="4">
    <source>
        <dbReference type="Proteomes" id="UP000288859"/>
    </source>
</evidence>
<dbReference type="OrthoDB" id="309640at2759"/>
<feature type="region of interest" description="Disordered" evidence="2">
    <location>
        <begin position="126"/>
        <end position="145"/>
    </location>
</feature>
<dbReference type="InterPro" id="IPR006175">
    <property type="entry name" value="YjgF/YER057c/UK114"/>
</dbReference>
<dbReference type="AlphaFoldDB" id="A0A438NA89"/>
<dbReference type="Pfam" id="PF01042">
    <property type="entry name" value="Ribonuc_L-PSP"/>
    <property type="match status" value="1"/>
</dbReference>
<organism evidence="3 4">
    <name type="scientific">Exophiala mesophila</name>
    <name type="common">Black yeast-like fungus</name>
    <dbReference type="NCBI Taxonomy" id="212818"/>
    <lineage>
        <taxon>Eukaryota</taxon>
        <taxon>Fungi</taxon>
        <taxon>Dikarya</taxon>
        <taxon>Ascomycota</taxon>
        <taxon>Pezizomycotina</taxon>
        <taxon>Eurotiomycetes</taxon>
        <taxon>Chaetothyriomycetidae</taxon>
        <taxon>Chaetothyriales</taxon>
        <taxon>Herpotrichiellaceae</taxon>
        <taxon>Exophiala</taxon>
    </lineage>
</organism>
<accession>A0A438NA89</accession>
<dbReference type="GO" id="GO:0005829">
    <property type="term" value="C:cytosol"/>
    <property type="evidence" value="ECO:0007669"/>
    <property type="project" value="TreeGrafter"/>
</dbReference>
<dbReference type="Proteomes" id="UP000288859">
    <property type="component" value="Unassembled WGS sequence"/>
</dbReference>
<evidence type="ECO:0000313" key="3">
    <source>
        <dbReference type="EMBL" id="RVX72669.1"/>
    </source>
</evidence>
<dbReference type="InterPro" id="IPR035959">
    <property type="entry name" value="RutC-like_sf"/>
</dbReference>
<sequence>MAAPSHQSVVTTNAPNPMPTIFPQAVVTANGFVFCSGNIAMDPQTLKVIDGDIQAHTHRIIQNISAVLDAAGSSLARIVKINIFLANMDDFARMNEVYVQYFQTNLPARTAYVIFDSIIHDDINEPMTDMETGKDRKADNTKGPK</sequence>
<dbReference type="SUPFAM" id="SSF55298">
    <property type="entry name" value="YjgF-like"/>
    <property type="match status" value="1"/>
</dbReference>
<dbReference type="InterPro" id="IPR006056">
    <property type="entry name" value="RidA"/>
</dbReference>
<dbReference type="PANTHER" id="PTHR11803">
    <property type="entry name" value="2-IMINOBUTANOATE/2-IMINOPROPANOATE DEAMINASE RIDA"/>
    <property type="match status" value="1"/>
</dbReference>
<dbReference type="VEuPathDB" id="FungiDB:PV10_03414"/>
<comment type="similarity">
    <text evidence="1">Belongs to the RutC family.</text>
</comment>
<comment type="caution">
    <text evidence="3">The sequence shown here is derived from an EMBL/GenBank/DDBJ whole genome shotgun (WGS) entry which is preliminary data.</text>
</comment>